<dbReference type="EMBL" id="BAABIQ010000027">
    <property type="protein sequence ID" value="GAA4790617.1"/>
    <property type="molecule type" value="Genomic_DNA"/>
</dbReference>
<dbReference type="Proteomes" id="UP001501411">
    <property type="component" value="Unassembled WGS sequence"/>
</dbReference>
<dbReference type="InterPro" id="IPR017850">
    <property type="entry name" value="Alkaline_phosphatase_core_sf"/>
</dbReference>
<evidence type="ECO:0000313" key="4">
    <source>
        <dbReference type="EMBL" id="GAA4790617.1"/>
    </source>
</evidence>
<dbReference type="PANTHER" id="PTHR45953:SF1">
    <property type="entry name" value="IDURONATE 2-SULFATASE"/>
    <property type="match status" value="1"/>
</dbReference>
<feature type="domain" description="Sulfatase N-terminal" evidence="3">
    <location>
        <begin position="36"/>
        <end position="374"/>
    </location>
</feature>
<reference evidence="5" key="1">
    <citation type="journal article" date="2019" name="Int. J. Syst. Evol. Microbiol.">
        <title>The Global Catalogue of Microorganisms (GCM) 10K type strain sequencing project: providing services to taxonomists for standard genome sequencing and annotation.</title>
        <authorList>
            <consortium name="The Broad Institute Genomics Platform"/>
            <consortium name="The Broad Institute Genome Sequencing Center for Infectious Disease"/>
            <person name="Wu L."/>
            <person name="Ma J."/>
        </authorList>
    </citation>
    <scope>NUCLEOTIDE SEQUENCE [LARGE SCALE GENOMIC DNA]</scope>
    <source>
        <strain evidence="5">JCM 18200</strain>
    </source>
</reference>
<evidence type="ECO:0000256" key="2">
    <source>
        <dbReference type="ARBA" id="ARBA00022801"/>
    </source>
</evidence>
<evidence type="ECO:0000256" key="1">
    <source>
        <dbReference type="ARBA" id="ARBA00022723"/>
    </source>
</evidence>
<dbReference type="PANTHER" id="PTHR45953">
    <property type="entry name" value="IDURONATE 2-SULFATASE"/>
    <property type="match status" value="1"/>
</dbReference>
<accession>A0ABP9B899</accession>
<evidence type="ECO:0000259" key="3">
    <source>
        <dbReference type="Pfam" id="PF00884"/>
    </source>
</evidence>
<protein>
    <submittedName>
        <fullName evidence="4">Sulfatase-like hydrolase/transferase</fullName>
    </submittedName>
</protein>
<dbReference type="Pfam" id="PF00884">
    <property type="entry name" value="Sulfatase"/>
    <property type="match status" value="1"/>
</dbReference>
<comment type="caution">
    <text evidence="4">The sequence shown here is derived from an EMBL/GenBank/DDBJ whole genome shotgun (WGS) entry which is preliminary data.</text>
</comment>
<gene>
    <name evidence="4" type="ORF">GCM10023231_18140</name>
</gene>
<evidence type="ECO:0000313" key="5">
    <source>
        <dbReference type="Proteomes" id="UP001501411"/>
    </source>
</evidence>
<keyword evidence="5" id="KW-1185">Reference proteome</keyword>
<organism evidence="4 5">
    <name type="scientific">Olivibacter ginsenosidimutans</name>
    <dbReference type="NCBI Taxonomy" id="1176537"/>
    <lineage>
        <taxon>Bacteria</taxon>
        <taxon>Pseudomonadati</taxon>
        <taxon>Bacteroidota</taxon>
        <taxon>Sphingobacteriia</taxon>
        <taxon>Sphingobacteriales</taxon>
        <taxon>Sphingobacteriaceae</taxon>
        <taxon>Olivibacter</taxon>
    </lineage>
</organism>
<name>A0ABP9B899_9SPHI</name>
<keyword evidence="2" id="KW-0378">Hydrolase</keyword>
<dbReference type="RefSeq" id="WP_345231442.1">
    <property type="nucleotide sequence ID" value="NZ_BAABIQ010000027.1"/>
</dbReference>
<proteinExistence type="predicted"/>
<dbReference type="InterPro" id="IPR000917">
    <property type="entry name" value="Sulfatase_N"/>
</dbReference>
<dbReference type="SUPFAM" id="SSF53649">
    <property type="entry name" value="Alkaline phosphatase-like"/>
    <property type="match status" value="1"/>
</dbReference>
<keyword evidence="1" id="KW-0479">Metal-binding</keyword>
<sequence length="545" mass="62276">MRLNNTLTIVSLLFFIVIGSKVKAQHAELSNTSLHPNIVLIIVDQFRADASKREGFELNTTPFLDSLAVNGTWFNRAYCAMPACVPSRTSMLTGRFPSATRVSSNMNLKDAYFTKNLFEIVKANGYQTALVGKNHTFLEPKDVDYWKDFNHLGSAEPQTQEEKDFNQFLHSTHFYMSEKPTPFSVHLQMPAQIVKSAEHWVDQVAGKASPFFMMVSIPEPHNPYQAPEPYYSLFPPESLPPVTTGKEVLPKKGNTWMLEKQLLEMGYGDYEKMIPRIRSNYYGMMRLIDDQIKELVHHFKAKGLADNTIFLFVSDHGDYVGEYGLIKKGVGVPECLTRIPMIWYGPQISKNKLPSDAHVSNIDIMPTICDLLGVELPDGVQGRSLWPLLQGKDYPKEEFASMVAQQGYGGLHFVDFKEYDPYEDDGTVTKGAIECDELNTWTQSGRMRMLRKGDWKLVYDMQGHGELYNLVNDPAEVNDLYEDKNYSIIKTGLLEDLLAWELRAQDPLPLPHPNKVRKYGFKTDKRNYWAPHKNEAKEHLEKIKK</sequence>
<dbReference type="Gene3D" id="3.40.720.10">
    <property type="entry name" value="Alkaline Phosphatase, subunit A"/>
    <property type="match status" value="1"/>
</dbReference>